<dbReference type="RefSeq" id="WP_047916364.1">
    <property type="nucleotide sequence ID" value="NZ_LN774769.1"/>
</dbReference>
<dbReference type="STRING" id="1364.LP2241_50510"/>
<keyword evidence="1" id="KW-1133">Transmembrane helix</keyword>
<dbReference type="KEGG" id="lpk:LACPI_2181"/>
<sequence length="104" mass="11713">MKKILKIGVGALVGVSLAVGVTTLYQKRKDRNIRRLLTLAKQHFMFDDILTSWIMTDPILFQIHEGGIIRSDGTVVTFEIDGDSLRIVETFGEEKKVDIADDYS</sequence>
<evidence type="ECO:0000256" key="1">
    <source>
        <dbReference type="SAM" id="Phobius"/>
    </source>
</evidence>
<dbReference type="Proteomes" id="UP000033166">
    <property type="component" value="Chromosome I"/>
</dbReference>
<gene>
    <name evidence="2" type="ORF">LACPI_2181</name>
</gene>
<dbReference type="EMBL" id="LN774769">
    <property type="protein sequence ID" value="CEN29381.1"/>
    <property type="molecule type" value="Genomic_DNA"/>
</dbReference>
<dbReference type="HOGENOM" id="CLU_2246584_0_0_9"/>
<evidence type="ECO:0000313" key="3">
    <source>
        <dbReference type="Proteomes" id="UP000033166"/>
    </source>
</evidence>
<dbReference type="GeneID" id="71635148"/>
<proteinExistence type="predicted"/>
<protein>
    <recommendedName>
        <fullName evidence="4">PepSY domain-containing protein</fullName>
    </recommendedName>
</protein>
<keyword evidence="1" id="KW-0812">Transmembrane</keyword>
<reference evidence="3" key="1">
    <citation type="submission" date="2015-01" db="EMBL/GenBank/DDBJ databases">
        <authorList>
            <person name="Andreevskaya M."/>
        </authorList>
    </citation>
    <scope>NUCLEOTIDE SEQUENCE [LARGE SCALE GENOMIC DNA]</scope>
    <source>
        <strain evidence="3">MKFS47</strain>
    </source>
</reference>
<keyword evidence="1" id="KW-0472">Membrane</keyword>
<evidence type="ECO:0008006" key="4">
    <source>
        <dbReference type="Google" id="ProtNLM"/>
    </source>
</evidence>
<evidence type="ECO:0000313" key="2">
    <source>
        <dbReference type="EMBL" id="CEN29381.1"/>
    </source>
</evidence>
<feature type="transmembrane region" description="Helical" evidence="1">
    <location>
        <begin position="6"/>
        <end position="25"/>
    </location>
</feature>
<name>A0A0D6E014_9LACT</name>
<dbReference type="AlphaFoldDB" id="A0A0D6E014"/>
<accession>A0A0D6E014</accession>
<organism evidence="2 3">
    <name type="scientific">Pseudolactococcus piscium MKFS47</name>
    <dbReference type="NCBI Taxonomy" id="297352"/>
    <lineage>
        <taxon>Bacteria</taxon>
        <taxon>Bacillati</taxon>
        <taxon>Bacillota</taxon>
        <taxon>Bacilli</taxon>
        <taxon>Lactobacillales</taxon>
        <taxon>Streptococcaceae</taxon>
        <taxon>Pseudolactococcus</taxon>
    </lineage>
</organism>